<evidence type="ECO:0000313" key="1">
    <source>
        <dbReference type="EMBL" id="KAI6085521.1"/>
    </source>
</evidence>
<reference evidence="1 2" key="1">
    <citation type="journal article" date="2022" name="New Phytol.">
        <title>Ecological generalism drives hyperdiversity of secondary metabolite gene clusters in xylarialean endophytes.</title>
        <authorList>
            <person name="Franco M.E.E."/>
            <person name="Wisecaver J.H."/>
            <person name="Arnold A.E."/>
            <person name="Ju Y.M."/>
            <person name="Slot J.C."/>
            <person name="Ahrendt S."/>
            <person name="Moore L.P."/>
            <person name="Eastman K.E."/>
            <person name="Scott K."/>
            <person name="Konkel Z."/>
            <person name="Mondo S.J."/>
            <person name="Kuo A."/>
            <person name="Hayes R.D."/>
            <person name="Haridas S."/>
            <person name="Andreopoulos B."/>
            <person name="Riley R."/>
            <person name="LaButti K."/>
            <person name="Pangilinan J."/>
            <person name="Lipzen A."/>
            <person name="Amirebrahimi M."/>
            <person name="Yan J."/>
            <person name="Adam C."/>
            <person name="Keymanesh K."/>
            <person name="Ng V."/>
            <person name="Louie K."/>
            <person name="Northen T."/>
            <person name="Drula E."/>
            <person name="Henrissat B."/>
            <person name="Hsieh H.M."/>
            <person name="Youens-Clark K."/>
            <person name="Lutzoni F."/>
            <person name="Miadlikowska J."/>
            <person name="Eastwood D.C."/>
            <person name="Hamelin R.C."/>
            <person name="Grigoriev I.V."/>
            <person name="U'Ren J.M."/>
        </authorList>
    </citation>
    <scope>NUCLEOTIDE SEQUENCE [LARGE SCALE GENOMIC DNA]</scope>
    <source>
        <strain evidence="1 2">ER1909</strain>
    </source>
</reference>
<gene>
    <name evidence="1" type="ORF">F4821DRAFT_240357</name>
</gene>
<evidence type="ECO:0000313" key="2">
    <source>
        <dbReference type="Proteomes" id="UP001497680"/>
    </source>
</evidence>
<proteinExistence type="predicted"/>
<sequence length="418" mass="45401">MSYGSVNSSEDPTKGSNAFVQPSQARHDGAESGSSPSVGGQAAEPAPGQGERQSAWEKFRGFYERNIGLFFVFLAQVFASLMTMTTRLLETGFETKFHALQIIFVRMLATSILGCLYMWYKNVPDFPLGRRDIRGLLVVRGLAGFTGLFCSYYSLSYLNISDATVISFLVPTMTAFICFIALREPFTLKEAMAGIVAFAGVLFIARPTFLFPQHSEVLPQEIDTTLFVADKPSGIVPAVPATPAERSIAVLLAVIGSFAAAAAYSTIRVIGKRAHSLVSVNYFAVLATVGSCFIILVHPDLQFEIPQNVTQWTLLVAIGIAGFLLQFLLTEGLQREKAGRATNLIYTQMVFALVLERVVWGTTPPAESLFGSALIIGSAIWVSLQKNKIATKKEPVVDEEQSLLGAASAPAEEEDRET</sequence>
<keyword evidence="2" id="KW-1185">Reference proteome</keyword>
<organism evidence="1 2">
    <name type="scientific">Hypoxylon rubiginosum</name>
    <dbReference type="NCBI Taxonomy" id="110542"/>
    <lineage>
        <taxon>Eukaryota</taxon>
        <taxon>Fungi</taxon>
        <taxon>Dikarya</taxon>
        <taxon>Ascomycota</taxon>
        <taxon>Pezizomycotina</taxon>
        <taxon>Sordariomycetes</taxon>
        <taxon>Xylariomycetidae</taxon>
        <taxon>Xylariales</taxon>
        <taxon>Hypoxylaceae</taxon>
        <taxon>Hypoxylon</taxon>
    </lineage>
</organism>
<dbReference type="EMBL" id="MU394324">
    <property type="protein sequence ID" value="KAI6085521.1"/>
    <property type="molecule type" value="Genomic_DNA"/>
</dbReference>
<comment type="caution">
    <text evidence="1">The sequence shown here is derived from an EMBL/GenBank/DDBJ whole genome shotgun (WGS) entry which is preliminary data.</text>
</comment>
<name>A0ACC0CZ09_9PEZI</name>
<accession>A0ACC0CZ09</accession>
<protein>
    <submittedName>
        <fullName evidence="1">Uncharacterized protein</fullName>
    </submittedName>
</protein>
<dbReference type="Proteomes" id="UP001497680">
    <property type="component" value="Unassembled WGS sequence"/>
</dbReference>